<protein>
    <recommendedName>
        <fullName evidence="2">Haem-binding uptake Tiki superfamily ChaN domain-containing protein</fullName>
    </recommendedName>
</protein>
<feature type="non-terminal residue" evidence="1">
    <location>
        <position position="247"/>
    </location>
</feature>
<organism evidence="1">
    <name type="scientific">Hellea balneolensis</name>
    <dbReference type="NCBI Taxonomy" id="287478"/>
    <lineage>
        <taxon>Bacteria</taxon>
        <taxon>Pseudomonadati</taxon>
        <taxon>Pseudomonadota</taxon>
        <taxon>Alphaproteobacteria</taxon>
        <taxon>Maricaulales</taxon>
        <taxon>Robiginitomaculaceae</taxon>
        <taxon>Hellea</taxon>
    </lineage>
</organism>
<reference evidence="1" key="1">
    <citation type="journal article" date="2020" name="mSystems">
        <title>Genome- and Community-Level Interaction Insights into Carbon Utilization and Element Cycling Functions of Hydrothermarchaeota in Hydrothermal Sediment.</title>
        <authorList>
            <person name="Zhou Z."/>
            <person name="Liu Y."/>
            <person name="Xu W."/>
            <person name="Pan J."/>
            <person name="Luo Z.H."/>
            <person name="Li M."/>
        </authorList>
    </citation>
    <scope>NUCLEOTIDE SEQUENCE [LARGE SCALE GENOMIC DNA]</scope>
    <source>
        <strain evidence="1">HyVt-489</strain>
    </source>
</reference>
<dbReference type="EMBL" id="DRMN01000138">
    <property type="protein sequence ID" value="HFB54683.1"/>
    <property type="molecule type" value="Genomic_DNA"/>
</dbReference>
<gene>
    <name evidence="1" type="ORF">ENJ46_02070</name>
</gene>
<dbReference type="AlphaFoldDB" id="A0A7C3C4T7"/>
<evidence type="ECO:0000313" key="1">
    <source>
        <dbReference type="EMBL" id="HFB54683.1"/>
    </source>
</evidence>
<proteinExistence type="predicted"/>
<evidence type="ECO:0008006" key="2">
    <source>
        <dbReference type="Google" id="ProtNLM"/>
    </source>
</evidence>
<sequence length="247" mass="28697">MKETQEFMNRFQDGDYVGAFSSIENTEAKVWNFTQPVAFVGRNPREYFGDKLQDEHICDAEIAKKLQSNPIGKIVEEAKKHRIVIVNEAHDQARDRAFIAKIAQALRPEGFSIYAAETFATRDVSVDAWQAEIMQRGYPINHDGYYIREPMFGQLVRTVLELGYKPVAYESRLPYDKSISRAERIKRRELEQTKNLIENALDKYPDEKILIHVGYSHAREKEDRRGNLWMAHFLKEQTGEDPLTISQ</sequence>
<accession>A0A7C3C4T7</accession>
<name>A0A7C3C4T7_9PROT</name>
<comment type="caution">
    <text evidence="1">The sequence shown here is derived from an EMBL/GenBank/DDBJ whole genome shotgun (WGS) entry which is preliminary data.</text>
</comment>
<dbReference type="Proteomes" id="UP000886042">
    <property type="component" value="Unassembled WGS sequence"/>
</dbReference>